<organism evidence="1 2">
    <name type="scientific">Brucella tritici</name>
    <dbReference type="NCBI Taxonomy" id="94626"/>
    <lineage>
        <taxon>Bacteria</taxon>
        <taxon>Pseudomonadati</taxon>
        <taxon>Pseudomonadota</taxon>
        <taxon>Alphaproteobacteria</taxon>
        <taxon>Hyphomicrobiales</taxon>
        <taxon>Brucellaceae</taxon>
        <taxon>Brucella/Ochrobactrum group</taxon>
        <taxon>Brucella</taxon>
    </lineage>
</organism>
<gene>
    <name evidence="1" type="ORF">F9K94_23805</name>
</gene>
<sequence length="129" mass="14120">MLGRSFLLGLAVGIGVGLYLAPYLAANGFGHTIEPINSFANSQVSTPAVSVEWPTNQIAKEELFRFSNWNYAAYGKDSITNVIRCIHIKQQTIACELSATLSWLKDTALIEAVFEGKPGNWRMAAAKTR</sequence>
<dbReference type="EMBL" id="WBVY01000012">
    <property type="protein sequence ID" value="KAB2654668.1"/>
    <property type="molecule type" value="Genomic_DNA"/>
</dbReference>
<reference evidence="1 2" key="1">
    <citation type="submission" date="2019-09" db="EMBL/GenBank/DDBJ databases">
        <title>Taxonomic organization of the family Brucellaceae based on a phylogenomic approach.</title>
        <authorList>
            <person name="Leclercq S."/>
            <person name="Cloeckaert A."/>
            <person name="Zygmunt M.S."/>
        </authorList>
    </citation>
    <scope>NUCLEOTIDE SEQUENCE [LARGE SCALE GENOMIC DNA]</scope>
    <source>
        <strain evidence="1 2">TA93</strain>
    </source>
</reference>
<protein>
    <submittedName>
        <fullName evidence="1">Uncharacterized protein</fullName>
    </submittedName>
</protein>
<accession>A0A7V8B0J1</accession>
<evidence type="ECO:0000313" key="2">
    <source>
        <dbReference type="Proteomes" id="UP000460650"/>
    </source>
</evidence>
<evidence type="ECO:0000313" key="1">
    <source>
        <dbReference type="EMBL" id="KAB2654668.1"/>
    </source>
</evidence>
<dbReference type="AlphaFoldDB" id="A0A7V8B0J1"/>
<dbReference type="RefSeq" id="WP_105545506.1">
    <property type="nucleotide sequence ID" value="NZ_WBVY01000012.1"/>
</dbReference>
<proteinExistence type="predicted"/>
<name>A0A7V8B0J1_9HYPH</name>
<dbReference type="Proteomes" id="UP000460650">
    <property type="component" value="Unassembled WGS sequence"/>
</dbReference>
<comment type="caution">
    <text evidence="1">The sequence shown here is derived from an EMBL/GenBank/DDBJ whole genome shotgun (WGS) entry which is preliminary data.</text>
</comment>